<evidence type="ECO:0000256" key="9">
    <source>
        <dbReference type="ARBA" id="ARBA00022968"/>
    </source>
</evidence>
<keyword evidence="15" id="KW-0325">Glycoprotein</keyword>
<protein>
    <recommendedName>
        <fullName evidence="17">Sodium/potassium-transporting ATPase subunit beta-2</fullName>
    </recommendedName>
</protein>
<dbReference type="KEGG" id="tng:GSTEN00008456G001"/>
<reference evidence="20" key="2">
    <citation type="submission" date="2004-02" db="EMBL/GenBank/DDBJ databases">
        <authorList>
            <consortium name="Genoscope"/>
            <consortium name="Whitehead Institute Centre for Genome Research"/>
        </authorList>
    </citation>
    <scope>NUCLEOTIDE SEQUENCE</scope>
</reference>
<organism evidence="20">
    <name type="scientific">Tetraodon nigroviridis</name>
    <name type="common">Spotted green pufferfish</name>
    <name type="synonym">Chelonodon nigroviridis</name>
    <dbReference type="NCBI Taxonomy" id="99883"/>
    <lineage>
        <taxon>Eukaryota</taxon>
        <taxon>Metazoa</taxon>
        <taxon>Chordata</taxon>
        <taxon>Craniata</taxon>
        <taxon>Vertebrata</taxon>
        <taxon>Euteleostomi</taxon>
        <taxon>Actinopterygii</taxon>
        <taxon>Neopterygii</taxon>
        <taxon>Teleostei</taxon>
        <taxon>Neoteleostei</taxon>
        <taxon>Acanthomorphata</taxon>
        <taxon>Eupercaria</taxon>
        <taxon>Tetraodontiformes</taxon>
        <taxon>Tetradontoidea</taxon>
        <taxon>Tetraodontidae</taxon>
        <taxon>Tetraodon</taxon>
    </lineage>
</organism>
<comment type="similarity">
    <text evidence="2">Belongs to the X(+)/potassium ATPases subunit beta family.</text>
</comment>
<dbReference type="PANTHER" id="PTHR11523">
    <property type="entry name" value="SODIUM/POTASSIUM-DEPENDENT ATPASE BETA SUBUNIT"/>
    <property type="match status" value="1"/>
</dbReference>
<evidence type="ECO:0000256" key="4">
    <source>
        <dbReference type="ARBA" id="ARBA00022475"/>
    </source>
</evidence>
<feature type="compositionally biased region" description="Polar residues" evidence="18">
    <location>
        <begin position="145"/>
        <end position="162"/>
    </location>
</feature>
<evidence type="ECO:0000256" key="8">
    <source>
        <dbReference type="ARBA" id="ARBA00022958"/>
    </source>
</evidence>
<gene>
    <name evidence="20" type="ORF">GSTENG00008456001</name>
</gene>
<keyword evidence="3" id="KW-0813">Transport</keyword>
<dbReference type="Gene3D" id="2.60.40.1660">
    <property type="entry name" value="Na, k-atpase alpha subunit"/>
    <property type="match status" value="1"/>
</dbReference>
<name>Q4T278_TETNG</name>
<reference evidence="21" key="3">
    <citation type="submission" date="2025-05" db="UniProtKB">
        <authorList>
            <consortium name="Ensembl"/>
        </authorList>
    </citation>
    <scope>IDENTIFICATION</scope>
</reference>
<evidence type="ECO:0000256" key="10">
    <source>
        <dbReference type="ARBA" id="ARBA00022989"/>
    </source>
</evidence>
<evidence type="ECO:0000256" key="13">
    <source>
        <dbReference type="ARBA" id="ARBA00023136"/>
    </source>
</evidence>
<evidence type="ECO:0000313" key="22">
    <source>
        <dbReference type="Proteomes" id="UP000007303"/>
    </source>
</evidence>
<dbReference type="GO" id="GO:0006883">
    <property type="term" value="P:intracellular sodium ion homeostasis"/>
    <property type="evidence" value="ECO:0007669"/>
    <property type="project" value="TreeGrafter"/>
</dbReference>
<evidence type="ECO:0000256" key="2">
    <source>
        <dbReference type="ARBA" id="ARBA00005876"/>
    </source>
</evidence>
<reference evidence="20 22" key="1">
    <citation type="journal article" date="2004" name="Nature">
        <title>Genome duplication in the teleost fish Tetraodon nigroviridis reveals the early vertebrate proto-karyotype.</title>
        <authorList>
            <person name="Jaillon O."/>
            <person name="Aury J.-M."/>
            <person name="Brunet F."/>
            <person name="Petit J.-L."/>
            <person name="Stange-Thomann N."/>
            <person name="Mauceli E."/>
            <person name="Bouneau L."/>
            <person name="Fischer C."/>
            <person name="Ozouf-Costaz C."/>
            <person name="Bernot A."/>
            <person name="Nicaud S."/>
            <person name="Jaffe D."/>
            <person name="Fisher S."/>
            <person name="Lutfalla G."/>
            <person name="Dossat C."/>
            <person name="Segurens B."/>
            <person name="Dasilva C."/>
            <person name="Salanoubat M."/>
            <person name="Levy M."/>
            <person name="Boudet N."/>
            <person name="Castellano S."/>
            <person name="Anthouard V."/>
            <person name="Jubin C."/>
            <person name="Castelli V."/>
            <person name="Katinka M."/>
            <person name="Vacherie B."/>
            <person name="Biemont C."/>
            <person name="Skalli Z."/>
            <person name="Cattolico L."/>
            <person name="Poulain J."/>
            <person name="De Berardinis V."/>
            <person name="Cruaud C."/>
            <person name="Duprat S."/>
            <person name="Brottier P."/>
            <person name="Coutanceau J.-P."/>
            <person name="Gouzy J."/>
            <person name="Parra G."/>
            <person name="Lardier G."/>
            <person name="Chapple C."/>
            <person name="McKernan K.J."/>
            <person name="McEwan P."/>
            <person name="Bosak S."/>
            <person name="Kellis M."/>
            <person name="Volff J.-N."/>
            <person name="Guigo R."/>
            <person name="Zody M.C."/>
            <person name="Mesirov J."/>
            <person name="Lindblad-Toh K."/>
            <person name="Birren B."/>
            <person name="Nusbaum C."/>
            <person name="Kahn D."/>
            <person name="Robinson-Rechavi M."/>
            <person name="Laudet V."/>
            <person name="Schachter V."/>
            <person name="Quetier F."/>
            <person name="Saurin W."/>
            <person name="Scarpelli C."/>
            <person name="Wincker P."/>
            <person name="Lander E.S."/>
            <person name="Weissenbach J."/>
            <person name="Roest Crollius H."/>
        </authorList>
    </citation>
    <scope>NUCLEOTIDE SEQUENCE [LARGE SCALE GENOMIC DNA]</scope>
</reference>
<evidence type="ECO:0000256" key="17">
    <source>
        <dbReference type="ARBA" id="ARBA00041202"/>
    </source>
</evidence>
<dbReference type="GO" id="GO:0036376">
    <property type="term" value="P:sodium ion export across plasma membrane"/>
    <property type="evidence" value="ECO:0007669"/>
    <property type="project" value="TreeGrafter"/>
</dbReference>
<feature type="region of interest" description="Disordered" evidence="18">
    <location>
        <begin position="137"/>
        <end position="162"/>
    </location>
</feature>
<evidence type="ECO:0000256" key="15">
    <source>
        <dbReference type="ARBA" id="ARBA00023180"/>
    </source>
</evidence>
<evidence type="ECO:0000256" key="18">
    <source>
        <dbReference type="SAM" id="MobiDB-lite"/>
    </source>
</evidence>
<dbReference type="GO" id="GO:1990573">
    <property type="term" value="P:potassium ion import across plasma membrane"/>
    <property type="evidence" value="ECO:0007669"/>
    <property type="project" value="TreeGrafter"/>
</dbReference>
<feature type="non-terminal residue" evidence="20">
    <location>
        <position position="1"/>
    </location>
</feature>
<evidence type="ECO:0000256" key="11">
    <source>
        <dbReference type="ARBA" id="ARBA00023053"/>
    </source>
</evidence>
<keyword evidence="9" id="KW-0735">Signal-anchor</keyword>
<dbReference type="InterPro" id="IPR038702">
    <property type="entry name" value="Na/K_ATPase_sub_beta_sf"/>
</dbReference>
<dbReference type="Ensembl" id="ENSTNIT00000007645.1">
    <property type="protein sequence ID" value="ENSTNIP00000007486.1"/>
    <property type="gene ID" value="ENSTNIG00000004825.1"/>
</dbReference>
<keyword evidence="6" id="KW-0740">Sodium/potassium transport</keyword>
<keyword evidence="7 19" id="KW-0812">Transmembrane</keyword>
<dbReference type="AlphaFoldDB" id="Q4T278"/>
<dbReference type="STRING" id="99883.ENSTNIP00000007486"/>
<evidence type="ECO:0000256" key="1">
    <source>
        <dbReference type="ARBA" id="ARBA00004401"/>
    </source>
</evidence>
<feature type="transmembrane region" description="Helical" evidence="19">
    <location>
        <begin position="6"/>
        <end position="31"/>
    </location>
</feature>
<evidence type="ECO:0000256" key="7">
    <source>
        <dbReference type="ARBA" id="ARBA00022692"/>
    </source>
</evidence>
<dbReference type="Pfam" id="PF00287">
    <property type="entry name" value="Na_K-ATPase"/>
    <property type="match status" value="1"/>
</dbReference>
<keyword evidence="22" id="KW-1185">Reference proteome</keyword>
<dbReference type="GO" id="GO:0001671">
    <property type="term" value="F:ATPase activator activity"/>
    <property type="evidence" value="ECO:0007669"/>
    <property type="project" value="TreeGrafter"/>
</dbReference>
<evidence type="ECO:0000256" key="14">
    <source>
        <dbReference type="ARBA" id="ARBA00023157"/>
    </source>
</evidence>
<keyword evidence="8" id="KW-0630">Potassium</keyword>
<accession>Q4T278</accession>
<comment type="subcellular location">
    <subcellularLocation>
        <location evidence="1">Cell membrane</location>
        <topology evidence="1">Single-pass type II membrane protein</topology>
    </subcellularLocation>
</comment>
<keyword evidence="16" id="KW-0739">Sodium transport</keyword>
<keyword evidence="5" id="KW-0633">Potassium transport</keyword>
<keyword evidence="13 19" id="KW-0472">Membrane</keyword>
<evidence type="ECO:0000256" key="5">
    <source>
        <dbReference type="ARBA" id="ARBA00022538"/>
    </source>
</evidence>
<dbReference type="OrthoDB" id="8960667at2759"/>
<evidence type="ECO:0000313" key="20">
    <source>
        <dbReference type="EMBL" id="CAF93004.1"/>
    </source>
</evidence>
<evidence type="ECO:0000256" key="12">
    <source>
        <dbReference type="ARBA" id="ARBA00023065"/>
    </source>
</evidence>
<keyword evidence="12" id="KW-0406">Ion transport</keyword>
<evidence type="ECO:0000256" key="6">
    <source>
        <dbReference type="ARBA" id="ARBA00022607"/>
    </source>
</evidence>
<keyword evidence="10 19" id="KW-1133">Transmembrane helix</keyword>
<proteinExistence type="inferred from homology"/>
<evidence type="ECO:0000256" key="3">
    <source>
        <dbReference type="ARBA" id="ARBA00022448"/>
    </source>
</evidence>
<dbReference type="InterPro" id="IPR000402">
    <property type="entry name" value="Na/K_ATPase_sub_beta"/>
</dbReference>
<evidence type="ECO:0000256" key="16">
    <source>
        <dbReference type="ARBA" id="ARBA00023201"/>
    </source>
</evidence>
<dbReference type="Proteomes" id="UP000007303">
    <property type="component" value="Unassembled WGS sequence"/>
</dbReference>
<dbReference type="GeneTree" id="ENSGT01030000234579"/>
<evidence type="ECO:0000256" key="19">
    <source>
        <dbReference type="SAM" id="Phobius"/>
    </source>
</evidence>
<dbReference type="PANTHER" id="PTHR11523:SF26">
    <property type="entry name" value="SODIUM_POTASSIUM-TRANSPORTING ATPASE SUBUNIT BETA-2"/>
    <property type="match status" value="1"/>
</dbReference>
<dbReference type="GO" id="GO:0005890">
    <property type="term" value="C:sodium:potassium-exchanging ATPase complex"/>
    <property type="evidence" value="ECO:0007669"/>
    <property type="project" value="InterPro"/>
</dbReference>
<keyword evidence="14" id="KW-1015">Disulfide bond</keyword>
<dbReference type="EMBL" id="CAAE01010320">
    <property type="protein sequence ID" value="CAF93004.1"/>
    <property type="molecule type" value="Genomic_DNA"/>
</dbReference>
<evidence type="ECO:0000313" key="21">
    <source>
        <dbReference type="Ensembl" id="ENSTNIP00000007486.1"/>
    </source>
</evidence>
<dbReference type="HOGENOM" id="CLU_1639366_0_0_1"/>
<keyword evidence="11" id="KW-0915">Sodium</keyword>
<sequence length="162" mass="18200">SSGLILLFYLLFYLFLAGMFALTMYVMLLTLDDYNPTWQDRLSTPGMMIRPKGDQLEITYSVSNPESWDGFVQNLNTFLSPYNDSYQVQTNDDCPPDQYFIQEDSPEHSQALLPVQSDRAAGVFRAVGPFLRLQQRSALHPHQAQPGTASMLAQSALPTTPS</sequence>
<keyword evidence="4" id="KW-1003">Cell membrane</keyword>
<dbReference type="GO" id="GO:0030007">
    <property type="term" value="P:intracellular potassium ion homeostasis"/>
    <property type="evidence" value="ECO:0007669"/>
    <property type="project" value="TreeGrafter"/>
</dbReference>